<dbReference type="EMBL" id="PDJD01000001">
    <property type="protein sequence ID" value="PFG18761.1"/>
    <property type="molecule type" value="Genomic_DNA"/>
</dbReference>
<dbReference type="PANTHER" id="PTHR30388:SF4">
    <property type="entry name" value="MOLYBDENUM COFACTOR INSERTION CHAPERONE PAOD"/>
    <property type="match status" value="1"/>
</dbReference>
<organism evidence="3 4">
    <name type="scientific">Serinibacter salmoneus</name>
    <dbReference type="NCBI Taxonomy" id="556530"/>
    <lineage>
        <taxon>Bacteria</taxon>
        <taxon>Bacillati</taxon>
        <taxon>Actinomycetota</taxon>
        <taxon>Actinomycetes</taxon>
        <taxon>Micrococcales</taxon>
        <taxon>Beutenbergiaceae</taxon>
        <taxon>Serinibacter</taxon>
    </lineage>
</organism>
<proteinExistence type="predicted"/>
<dbReference type="Gene3D" id="3.40.50.720">
    <property type="entry name" value="NAD(P)-binding Rossmann-like Domain"/>
    <property type="match status" value="1"/>
</dbReference>
<dbReference type="InterPro" id="IPR052698">
    <property type="entry name" value="MoCofactor_Util/Proc"/>
</dbReference>
<reference evidence="3 4" key="1">
    <citation type="submission" date="2017-10" db="EMBL/GenBank/DDBJ databases">
        <title>Sequencing the genomes of 1000 actinobacteria strains.</title>
        <authorList>
            <person name="Klenk H.-P."/>
        </authorList>
    </citation>
    <scope>NUCLEOTIDE SEQUENCE [LARGE SCALE GENOMIC DNA]</scope>
    <source>
        <strain evidence="3 4">DSM 21801</strain>
    </source>
</reference>
<dbReference type="RefSeq" id="WP_098468000.1">
    <property type="nucleotide sequence ID" value="NZ_PDJD01000001.1"/>
</dbReference>
<gene>
    <name evidence="3" type="ORF">ATL40_0304</name>
</gene>
<comment type="caution">
    <text evidence="3">The sequence shown here is derived from an EMBL/GenBank/DDBJ whole genome shotgun (WGS) entry which is preliminary data.</text>
</comment>
<feature type="domain" description="XdhC- CoxI" evidence="1">
    <location>
        <begin position="11"/>
        <end position="77"/>
    </location>
</feature>
<name>A0A2A9CX95_9MICO</name>
<keyword evidence="4" id="KW-1185">Reference proteome</keyword>
<feature type="domain" description="XdhC Rossmann" evidence="2">
    <location>
        <begin position="146"/>
        <end position="290"/>
    </location>
</feature>
<dbReference type="InterPro" id="IPR003777">
    <property type="entry name" value="XdhC_CoxI"/>
</dbReference>
<dbReference type="InterPro" id="IPR027051">
    <property type="entry name" value="XdhC_Rossmann_dom"/>
</dbReference>
<protein>
    <submittedName>
        <fullName evidence="3">Xanthine dehydrogenase accessory factor</fullName>
    </submittedName>
</protein>
<evidence type="ECO:0000313" key="4">
    <source>
        <dbReference type="Proteomes" id="UP000224915"/>
    </source>
</evidence>
<accession>A0A2A9CX95</accession>
<dbReference type="AlphaFoldDB" id="A0A2A9CX95"/>
<evidence type="ECO:0000259" key="1">
    <source>
        <dbReference type="Pfam" id="PF02625"/>
    </source>
</evidence>
<dbReference type="Pfam" id="PF02625">
    <property type="entry name" value="XdhC_CoxI"/>
    <property type="match status" value="1"/>
</dbReference>
<evidence type="ECO:0000259" key="2">
    <source>
        <dbReference type="Pfam" id="PF13478"/>
    </source>
</evidence>
<sequence length="340" mass="34479">MREILDVAAQWVREGAPFAVATVVARTGSAPREVGASMAIRDSHAFGGVSGGCVEGAVVQRAAEVVATGESVLETYGIEDADSFAVGLSCGGSVQVLIRPVLPGSAAAREILLLQAAVAAGVEAALELVLDGERTLSLTLTCAPHLIVIGAVEVAAALTRLALASGYRVTVVDPRAAFAVPERFGGAEVVCDWPHRYLGADGAAALGPQTAVAVLSHDARIDAPALAVALGSAAGYVGAMGSRRTHAERLDRLREAGASDQQIARLRSPIGLDLGGRGPEATALAILAEITADRHRGSGRRLSETSGALHRDSVATPDVAGDAACTRAEVPATGLVPAGE</sequence>
<dbReference type="OrthoDB" id="9815497at2"/>
<dbReference type="Pfam" id="PF13478">
    <property type="entry name" value="XdhC_C"/>
    <property type="match status" value="1"/>
</dbReference>
<dbReference type="PANTHER" id="PTHR30388">
    <property type="entry name" value="ALDEHYDE OXIDOREDUCTASE MOLYBDENUM COFACTOR ASSEMBLY PROTEIN"/>
    <property type="match status" value="1"/>
</dbReference>
<dbReference type="Proteomes" id="UP000224915">
    <property type="component" value="Unassembled WGS sequence"/>
</dbReference>
<evidence type="ECO:0000313" key="3">
    <source>
        <dbReference type="EMBL" id="PFG18761.1"/>
    </source>
</evidence>